<organism evidence="1 2">
    <name type="scientific">Polyodon spathula</name>
    <name type="common">North American paddlefish</name>
    <name type="synonym">Squalus spathula</name>
    <dbReference type="NCBI Taxonomy" id="7913"/>
    <lineage>
        <taxon>Eukaryota</taxon>
        <taxon>Metazoa</taxon>
        <taxon>Chordata</taxon>
        <taxon>Craniata</taxon>
        <taxon>Vertebrata</taxon>
        <taxon>Euteleostomi</taxon>
        <taxon>Actinopterygii</taxon>
        <taxon>Chondrostei</taxon>
        <taxon>Acipenseriformes</taxon>
        <taxon>Polyodontidae</taxon>
        <taxon>Polyodon</taxon>
    </lineage>
</organism>
<dbReference type="InterPro" id="IPR043154">
    <property type="entry name" value="Sec-1-like_dom1"/>
</dbReference>
<gene>
    <name evidence="1" type="primary">Scfd1</name>
    <name evidence="1" type="ORF">GTO93_0013527</name>
</gene>
<dbReference type="Gene3D" id="3.40.50.2060">
    <property type="match status" value="1"/>
</dbReference>
<accession>A0ABS2XSH4</accession>
<feature type="non-terminal residue" evidence="1">
    <location>
        <position position="49"/>
    </location>
</feature>
<keyword evidence="2" id="KW-1185">Reference proteome</keyword>
<reference evidence="1" key="1">
    <citation type="journal article" date="2021" name="Cell">
        <title>Tracing the genetic footprints of vertebrate landing in non-teleost ray-finned fishes.</title>
        <authorList>
            <person name="Bi X."/>
            <person name="Wang K."/>
            <person name="Yang L."/>
            <person name="Pan H."/>
            <person name="Jiang H."/>
            <person name="Wei Q."/>
            <person name="Fang M."/>
            <person name="Yu H."/>
            <person name="Zhu C."/>
            <person name="Cai Y."/>
            <person name="He Y."/>
            <person name="Gan X."/>
            <person name="Zeng H."/>
            <person name="Yu D."/>
            <person name="Zhu Y."/>
            <person name="Jiang H."/>
            <person name="Qiu Q."/>
            <person name="Yang H."/>
            <person name="Zhang Y.E."/>
            <person name="Wang W."/>
            <person name="Zhu M."/>
            <person name="He S."/>
            <person name="Zhang G."/>
        </authorList>
    </citation>
    <scope>NUCLEOTIDE SEQUENCE</scope>
    <source>
        <strain evidence="1">Pddl_001</strain>
    </source>
</reference>
<dbReference type="EMBL" id="JAAWVQ010068973">
    <property type="protein sequence ID" value="MBN3277310.1"/>
    <property type="molecule type" value="Genomic_DNA"/>
</dbReference>
<comment type="caution">
    <text evidence="1">The sequence shown here is derived from an EMBL/GenBank/DDBJ whole genome shotgun (WGS) entry which is preliminary data.</text>
</comment>
<name>A0ABS2XSH4_POLSP</name>
<feature type="non-terminal residue" evidence="1">
    <location>
        <position position="1"/>
    </location>
</feature>
<dbReference type="InterPro" id="IPR036045">
    <property type="entry name" value="Sec1-like_sf"/>
</dbReference>
<sequence length="49" mass="5607">MLNFNVPPVKNNASEPVWKVLIYDRFGQDIISPLLAVKELRDMGITLHL</sequence>
<evidence type="ECO:0000313" key="2">
    <source>
        <dbReference type="Proteomes" id="UP001166093"/>
    </source>
</evidence>
<protein>
    <submittedName>
        <fullName evidence="1">SCFD1 protein</fullName>
    </submittedName>
</protein>
<proteinExistence type="predicted"/>
<dbReference type="SUPFAM" id="SSF56815">
    <property type="entry name" value="Sec1/munc18-like (SM) proteins"/>
    <property type="match status" value="1"/>
</dbReference>
<dbReference type="Proteomes" id="UP001166093">
    <property type="component" value="Unassembled WGS sequence"/>
</dbReference>
<evidence type="ECO:0000313" key="1">
    <source>
        <dbReference type="EMBL" id="MBN3277310.1"/>
    </source>
</evidence>